<evidence type="ECO:0000256" key="3">
    <source>
        <dbReference type="ARBA" id="ARBA00038471"/>
    </source>
</evidence>
<evidence type="ECO:0000313" key="6">
    <source>
        <dbReference type="Proteomes" id="UP001180020"/>
    </source>
</evidence>
<keyword evidence="6" id="KW-1185">Reference proteome</keyword>
<accession>A0AAV9ESZ8</accession>
<dbReference type="Proteomes" id="UP001180020">
    <property type="component" value="Unassembled WGS sequence"/>
</dbReference>
<name>A0AAV9ESZ8_ACOCL</name>
<comment type="similarity">
    <text evidence="3">Belongs to the PMEI family.</text>
</comment>
<evidence type="ECO:0000256" key="1">
    <source>
        <dbReference type="ARBA" id="ARBA00022729"/>
    </source>
</evidence>
<dbReference type="SUPFAM" id="SSF101148">
    <property type="entry name" value="Plant invertase/pectin methylesterase inhibitor"/>
    <property type="match status" value="2"/>
</dbReference>
<reference evidence="5" key="1">
    <citation type="journal article" date="2023" name="Nat. Commun.">
        <title>Diploid and tetraploid genomes of Acorus and the evolution of monocots.</title>
        <authorList>
            <person name="Ma L."/>
            <person name="Liu K.W."/>
            <person name="Li Z."/>
            <person name="Hsiao Y.Y."/>
            <person name="Qi Y."/>
            <person name="Fu T."/>
            <person name="Tang G.D."/>
            <person name="Zhang D."/>
            <person name="Sun W.H."/>
            <person name="Liu D.K."/>
            <person name="Li Y."/>
            <person name="Chen G.Z."/>
            <person name="Liu X.D."/>
            <person name="Liao X.Y."/>
            <person name="Jiang Y.T."/>
            <person name="Yu X."/>
            <person name="Hao Y."/>
            <person name="Huang J."/>
            <person name="Zhao X.W."/>
            <person name="Ke S."/>
            <person name="Chen Y.Y."/>
            <person name="Wu W.L."/>
            <person name="Hsu J.L."/>
            <person name="Lin Y.F."/>
            <person name="Huang M.D."/>
            <person name="Li C.Y."/>
            <person name="Huang L."/>
            <person name="Wang Z.W."/>
            <person name="Zhao X."/>
            <person name="Zhong W.Y."/>
            <person name="Peng D.H."/>
            <person name="Ahmad S."/>
            <person name="Lan S."/>
            <person name="Zhang J.S."/>
            <person name="Tsai W.C."/>
            <person name="Van de Peer Y."/>
            <person name="Liu Z.J."/>
        </authorList>
    </citation>
    <scope>NUCLEOTIDE SEQUENCE</scope>
    <source>
        <strain evidence="5">CP</strain>
    </source>
</reference>
<dbReference type="GO" id="GO:0004857">
    <property type="term" value="F:enzyme inhibitor activity"/>
    <property type="evidence" value="ECO:0007669"/>
    <property type="project" value="InterPro"/>
</dbReference>
<dbReference type="EMBL" id="JAUJYO010000005">
    <property type="protein sequence ID" value="KAK1315930.1"/>
    <property type="molecule type" value="Genomic_DNA"/>
</dbReference>
<keyword evidence="1" id="KW-0732">Signal</keyword>
<comment type="caution">
    <text evidence="5">The sequence shown here is derived from an EMBL/GenBank/DDBJ whole genome shotgun (WGS) entry which is preliminary data.</text>
</comment>
<dbReference type="PANTHER" id="PTHR35357">
    <property type="entry name" value="OS02G0537100 PROTEIN"/>
    <property type="match status" value="1"/>
</dbReference>
<protein>
    <recommendedName>
        <fullName evidence="4">Pectinesterase inhibitor domain-containing protein</fullName>
    </recommendedName>
</protein>
<dbReference type="InterPro" id="IPR035513">
    <property type="entry name" value="Invertase/methylesterase_inhib"/>
</dbReference>
<evidence type="ECO:0000313" key="5">
    <source>
        <dbReference type="EMBL" id="KAK1315930.1"/>
    </source>
</evidence>
<dbReference type="InterPro" id="IPR006501">
    <property type="entry name" value="Pectinesterase_inhib_dom"/>
</dbReference>
<proteinExistence type="inferred from homology"/>
<gene>
    <name evidence="5" type="ORF">QJS10_CPA05g02243</name>
</gene>
<keyword evidence="2" id="KW-1015">Disulfide bond</keyword>
<dbReference type="NCBIfam" id="TIGR01614">
    <property type="entry name" value="PME_inhib"/>
    <property type="match status" value="1"/>
</dbReference>
<sequence length="308" mass="34773">MGTPRNACARFRLVFFQKEMVASQVTRMEQNEEFSTIALDIITTNYTRTRNFVNDLANRHKGEPIEQPSGLCAFYYETYIPLLHQAQALLAKKAYNNASELVPNVCESGFRDARIPSPVQKSDAYLSIDTYVTEKLIRLNMTLLLLLFFVVQCSSGDINFINETCGELTFRSDVCVRFLKLDQRSYAATTQEELSSIALDIITNNYTKARDFLKDFPSKHPGEPIREPCNVCANFYDDSTEGLHHAQELMAKKAYKDAWPLVDDAVSTPNLCESAFSDAAVPSPVKQTDKYLLDDSQVTRDLILLSVS</sequence>
<dbReference type="SMART" id="SM00856">
    <property type="entry name" value="PMEI"/>
    <property type="match status" value="1"/>
</dbReference>
<organism evidence="5 6">
    <name type="scientific">Acorus calamus</name>
    <name type="common">Sweet flag</name>
    <dbReference type="NCBI Taxonomy" id="4465"/>
    <lineage>
        <taxon>Eukaryota</taxon>
        <taxon>Viridiplantae</taxon>
        <taxon>Streptophyta</taxon>
        <taxon>Embryophyta</taxon>
        <taxon>Tracheophyta</taxon>
        <taxon>Spermatophyta</taxon>
        <taxon>Magnoliopsida</taxon>
        <taxon>Liliopsida</taxon>
        <taxon>Acoraceae</taxon>
        <taxon>Acorus</taxon>
    </lineage>
</organism>
<dbReference type="Pfam" id="PF04043">
    <property type="entry name" value="PMEI"/>
    <property type="match status" value="1"/>
</dbReference>
<feature type="domain" description="Pectinesterase inhibitor" evidence="4">
    <location>
        <begin position="156"/>
        <end position="305"/>
    </location>
</feature>
<evidence type="ECO:0000259" key="4">
    <source>
        <dbReference type="SMART" id="SM00856"/>
    </source>
</evidence>
<dbReference type="Gene3D" id="1.20.140.40">
    <property type="entry name" value="Invertase/pectin methylesterase inhibitor family protein"/>
    <property type="match status" value="2"/>
</dbReference>
<reference evidence="5" key="2">
    <citation type="submission" date="2023-06" db="EMBL/GenBank/DDBJ databases">
        <authorList>
            <person name="Ma L."/>
            <person name="Liu K.-W."/>
            <person name="Li Z."/>
            <person name="Hsiao Y.-Y."/>
            <person name="Qi Y."/>
            <person name="Fu T."/>
            <person name="Tang G."/>
            <person name="Zhang D."/>
            <person name="Sun W.-H."/>
            <person name="Liu D.-K."/>
            <person name="Li Y."/>
            <person name="Chen G.-Z."/>
            <person name="Liu X.-D."/>
            <person name="Liao X.-Y."/>
            <person name="Jiang Y.-T."/>
            <person name="Yu X."/>
            <person name="Hao Y."/>
            <person name="Huang J."/>
            <person name="Zhao X.-W."/>
            <person name="Ke S."/>
            <person name="Chen Y.-Y."/>
            <person name="Wu W.-L."/>
            <person name="Hsu J.-L."/>
            <person name="Lin Y.-F."/>
            <person name="Huang M.-D."/>
            <person name="Li C.-Y."/>
            <person name="Huang L."/>
            <person name="Wang Z.-W."/>
            <person name="Zhao X."/>
            <person name="Zhong W.-Y."/>
            <person name="Peng D.-H."/>
            <person name="Ahmad S."/>
            <person name="Lan S."/>
            <person name="Zhang J.-S."/>
            <person name="Tsai W.-C."/>
            <person name="Van De Peer Y."/>
            <person name="Liu Z.-J."/>
        </authorList>
    </citation>
    <scope>NUCLEOTIDE SEQUENCE</scope>
    <source>
        <strain evidence="5">CP</strain>
        <tissue evidence="5">Leaves</tissue>
    </source>
</reference>
<evidence type="ECO:0000256" key="2">
    <source>
        <dbReference type="ARBA" id="ARBA00023157"/>
    </source>
</evidence>
<dbReference type="AlphaFoldDB" id="A0AAV9ESZ8"/>
<dbReference type="PANTHER" id="PTHR35357:SF8">
    <property type="entry name" value="OS01G0111000 PROTEIN"/>
    <property type="match status" value="1"/>
</dbReference>